<dbReference type="InterPro" id="IPR029063">
    <property type="entry name" value="SAM-dependent_MTases_sf"/>
</dbReference>
<dbReference type="SUPFAM" id="SSF53335">
    <property type="entry name" value="S-adenosyl-L-methionine-dependent methyltransferases"/>
    <property type="match status" value="1"/>
</dbReference>
<dbReference type="GO" id="GO:0008988">
    <property type="term" value="F:rRNA (adenine-N6-)-methyltransferase activity"/>
    <property type="evidence" value="ECO:0007669"/>
    <property type="project" value="TreeGrafter"/>
</dbReference>
<dbReference type="Gene3D" id="3.40.50.150">
    <property type="entry name" value="Vaccinia Virus protein VP39"/>
    <property type="match status" value="1"/>
</dbReference>
<dbReference type="PANTHER" id="PTHR23290:SF0">
    <property type="entry name" value="RRNA N6-ADENOSINE-METHYLTRANSFERASE METTL5"/>
    <property type="match status" value="1"/>
</dbReference>
<comment type="caution">
    <text evidence="1">The sequence shown here is derived from an EMBL/GenBank/DDBJ whole genome shotgun (WGS) entry which is preliminary data.</text>
</comment>
<dbReference type="Proteomes" id="UP001139887">
    <property type="component" value="Unassembled WGS sequence"/>
</dbReference>
<protein>
    <submittedName>
        <fullName evidence="1">Methyltransferase-like protein 5</fullName>
    </submittedName>
</protein>
<evidence type="ECO:0000313" key="1">
    <source>
        <dbReference type="EMBL" id="KAJ2843789.1"/>
    </source>
</evidence>
<dbReference type="AlphaFoldDB" id="A0A9W8I1E8"/>
<dbReference type="PANTHER" id="PTHR23290">
    <property type="entry name" value="RRNA N6-ADENOSINE-METHYLTRANSFERASE METTL5"/>
    <property type="match status" value="1"/>
</dbReference>
<proteinExistence type="predicted"/>
<reference evidence="1" key="1">
    <citation type="submission" date="2022-07" db="EMBL/GenBank/DDBJ databases">
        <title>Phylogenomic reconstructions and comparative analyses of Kickxellomycotina fungi.</title>
        <authorList>
            <person name="Reynolds N.K."/>
            <person name="Stajich J.E."/>
            <person name="Barry K."/>
            <person name="Grigoriev I.V."/>
            <person name="Crous P."/>
            <person name="Smith M.E."/>
        </authorList>
    </citation>
    <scope>NUCLEOTIDE SEQUENCE</scope>
    <source>
        <strain evidence="1">NRRL 1566</strain>
    </source>
</reference>
<gene>
    <name evidence="1" type="primary">METTL5</name>
    <name evidence="1" type="ORF">IWW36_005425</name>
</gene>
<dbReference type="CDD" id="cd02440">
    <property type="entry name" value="AdoMet_MTases"/>
    <property type="match status" value="1"/>
</dbReference>
<dbReference type="GO" id="GO:0003676">
    <property type="term" value="F:nucleic acid binding"/>
    <property type="evidence" value="ECO:0007669"/>
    <property type="project" value="InterPro"/>
</dbReference>
<organism evidence="1 2">
    <name type="scientific">Coemansia brasiliensis</name>
    <dbReference type="NCBI Taxonomy" id="2650707"/>
    <lineage>
        <taxon>Eukaryota</taxon>
        <taxon>Fungi</taxon>
        <taxon>Fungi incertae sedis</taxon>
        <taxon>Zoopagomycota</taxon>
        <taxon>Kickxellomycotina</taxon>
        <taxon>Kickxellomycetes</taxon>
        <taxon>Kickxellales</taxon>
        <taxon>Kickxellaceae</taxon>
        <taxon>Coemansia</taxon>
    </lineage>
</organism>
<evidence type="ECO:0000313" key="2">
    <source>
        <dbReference type="Proteomes" id="UP001139887"/>
    </source>
</evidence>
<sequence length="221" mass="24138">MKLKQLEGYLGDVAAFKQPKVQLEQYPTTAHLAARILYTAENSFGDVEGKAIADLGCGCGILSIAAAMMGAGSVVGFDIDKDALDIAQDNIGTFEVGEIVELIQANICLDQEGTLALDDQLVAKLKFDTAILNPPFGTKPGNKGIDTVFLQAACAMTTGAVYSLHKTSTREYLFKKAESWGFECEVLAELKFDVPMMYKFHKKRVVDINVDLLRLQRKHKG</sequence>
<keyword evidence="2" id="KW-1185">Reference proteome</keyword>
<dbReference type="Pfam" id="PF06325">
    <property type="entry name" value="PrmA"/>
    <property type="match status" value="1"/>
</dbReference>
<name>A0A9W8I1E8_9FUNG</name>
<dbReference type="InterPro" id="IPR002052">
    <property type="entry name" value="DNA_methylase_N6_adenine_CS"/>
</dbReference>
<dbReference type="InterPro" id="IPR051720">
    <property type="entry name" value="rRNA_MeTrfase/Polyamine_Synth"/>
</dbReference>
<dbReference type="EMBL" id="JANBUW010001292">
    <property type="protein sequence ID" value="KAJ2843789.1"/>
    <property type="molecule type" value="Genomic_DNA"/>
</dbReference>
<keyword evidence="1" id="KW-0808">Transferase</keyword>
<keyword evidence="1" id="KW-0489">Methyltransferase</keyword>
<accession>A0A9W8I1E8</accession>
<dbReference type="OrthoDB" id="7848332at2759"/>
<dbReference type="PROSITE" id="PS00092">
    <property type="entry name" value="N6_MTASE"/>
    <property type="match status" value="1"/>
</dbReference>